<feature type="transmembrane region" description="Helical" evidence="1">
    <location>
        <begin position="44"/>
        <end position="64"/>
    </location>
</feature>
<evidence type="ECO:0000313" key="3">
    <source>
        <dbReference type="Proteomes" id="UP000561181"/>
    </source>
</evidence>
<feature type="transmembrane region" description="Helical" evidence="1">
    <location>
        <begin position="353"/>
        <end position="372"/>
    </location>
</feature>
<dbReference type="PIRSF" id="PIRSF028704">
    <property type="entry name" value="UPC028704"/>
    <property type="match status" value="1"/>
</dbReference>
<dbReference type="PANTHER" id="PTHR38592:SF3">
    <property type="entry name" value="BLL4819 PROTEIN"/>
    <property type="match status" value="1"/>
</dbReference>
<dbReference type="RefSeq" id="WP_170013792.1">
    <property type="nucleotide sequence ID" value="NZ_JABCRE010000003.1"/>
</dbReference>
<dbReference type="AlphaFoldDB" id="A0A848QUT8"/>
<dbReference type="Pfam" id="PF10129">
    <property type="entry name" value="OpgC_C"/>
    <property type="match status" value="1"/>
</dbReference>
<dbReference type="PANTHER" id="PTHR38592">
    <property type="entry name" value="BLL4819 PROTEIN"/>
    <property type="match status" value="1"/>
</dbReference>
<sequence>MHITAPSSTRIHAIDAIRGFCLLNIFINHIYVGVLNGFSPSRVMFSDSAEAFVFLAGISCFLAYSPRDNQRSLAEGRAKVWRRAVTLFLVNMVIAFASLGILLVSATFADPAHPAIFPTEMIQEHGLATYLWHVLTMQQNVGYTVVLRLYVALLVVAPLYIWLATIRFWLPLIPAGAIWVTAGHFGLVEVNSLNHVDLALTLLPWNLVFAVGVALGAAIVQKRSFPQHNILTGAAALLVLAAPICFVVLTRLSPEILDWVNTRNDYFWTGASKTLQSPLRVLYMAALGYLFIAWRHAPVVRAVHSVSAGNPLTQLGRKSLEVFAAGAILAVAVDNLLWALSVNRIVLLESANAIALEIALTAAAFVIMLRIARSDRFTTATVSRLIQDTVFNKRRRTNIARA</sequence>
<protein>
    <submittedName>
        <fullName evidence="2">Succinyl transferase OpgC</fullName>
    </submittedName>
</protein>
<feature type="transmembrane region" description="Helical" evidence="1">
    <location>
        <begin position="141"/>
        <end position="161"/>
    </location>
</feature>
<feature type="transmembrane region" description="Helical" evidence="1">
    <location>
        <begin position="281"/>
        <end position="300"/>
    </location>
</feature>
<feature type="transmembrane region" description="Helical" evidence="1">
    <location>
        <begin position="168"/>
        <end position="187"/>
    </location>
</feature>
<keyword evidence="3" id="KW-1185">Reference proteome</keyword>
<keyword evidence="2" id="KW-0808">Transferase</keyword>
<keyword evidence="1" id="KW-1133">Transmembrane helix</keyword>
<proteinExistence type="predicted"/>
<keyword evidence="1" id="KW-0472">Membrane</keyword>
<evidence type="ECO:0000256" key="1">
    <source>
        <dbReference type="SAM" id="Phobius"/>
    </source>
</evidence>
<reference evidence="2 3" key="1">
    <citation type="submission" date="2020-04" db="EMBL/GenBank/DDBJ databases">
        <authorList>
            <person name="Liu A."/>
        </authorList>
    </citation>
    <scope>NUCLEOTIDE SEQUENCE [LARGE SCALE GENOMIC DNA]</scope>
    <source>
        <strain evidence="2 3">RZ02</strain>
    </source>
</reference>
<keyword evidence="1" id="KW-0812">Transmembrane</keyword>
<accession>A0A848QUT8</accession>
<feature type="transmembrane region" description="Helical" evidence="1">
    <location>
        <begin position="199"/>
        <end position="218"/>
    </location>
</feature>
<dbReference type="Proteomes" id="UP000561181">
    <property type="component" value="Unassembled WGS sequence"/>
</dbReference>
<dbReference type="InterPro" id="IPR014550">
    <property type="entry name" value="UCP028704_OpgC"/>
</dbReference>
<feature type="transmembrane region" description="Helical" evidence="1">
    <location>
        <begin position="320"/>
        <end position="341"/>
    </location>
</feature>
<evidence type="ECO:0000313" key="2">
    <source>
        <dbReference type="EMBL" id="NMW32868.1"/>
    </source>
</evidence>
<feature type="transmembrane region" description="Helical" evidence="1">
    <location>
        <begin position="20"/>
        <end position="38"/>
    </location>
</feature>
<feature type="transmembrane region" description="Helical" evidence="1">
    <location>
        <begin position="230"/>
        <end position="249"/>
    </location>
</feature>
<dbReference type="GO" id="GO:0016740">
    <property type="term" value="F:transferase activity"/>
    <property type="evidence" value="ECO:0007669"/>
    <property type="project" value="UniProtKB-KW"/>
</dbReference>
<dbReference type="EMBL" id="JABCRE010000003">
    <property type="protein sequence ID" value="NMW32868.1"/>
    <property type="molecule type" value="Genomic_DNA"/>
</dbReference>
<gene>
    <name evidence="2" type="primary">opgC</name>
    <name evidence="2" type="ORF">HKD42_12425</name>
</gene>
<name>A0A848QUT8_9SPHN</name>
<comment type="caution">
    <text evidence="2">The sequence shown here is derived from an EMBL/GenBank/DDBJ whole genome shotgun (WGS) entry which is preliminary data.</text>
</comment>
<feature type="transmembrane region" description="Helical" evidence="1">
    <location>
        <begin position="85"/>
        <end position="109"/>
    </location>
</feature>
<organism evidence="2 3">
    <name type="scientific">Pontixanthobacter rizhaonensis</name>
    <dbReference type="NCBI Taxonomy" id="2730337"/>
    <lineage>
        <taxon>Bacteria</taxon>
        <taxon>Pseudomonadati</taxon>
        <taxon>Pseudomonadota</taxon>
        <taxon>Alphaproteobacteria</taxon>
        <taxon>Sphingomonadales</taxon>
        <taxon>Erythrobacteraceae</taxon>
        <taxon>Pontixanthobacter</taxon>
    </lineage>
</organism>